<dbReference type="Pfam" id="PF01297">
    <property type="entry name" value="ZnuA"/>
    <property type="match status" value="1"/>
</dbReference>
<dbReference type="GO" id="GO:0046872">
    <property type="term" value="F:metal ion binding"/>
    <property type="evidence" value="ECO:0007669"/>
    <property type="project" value="InterPro"/>
</dbReference>
<dbReference type="InterPro" id="IPR006127">
    <property type="entry name" value="ZnuA-like"/>
</dbReference>
<dbReference type="AlphaFoldDB" id="X1G8A5"/>
<dbReference type="EMBL" id="BARU01005536">
    <property type="protein sequence ID" value="GAH37804.1"/>
    <property type="molecule type" value="Genomic_DNA"/>
</dbReference>
<reference evidence="1" key="1">
    <citation type="journal article" date="2014" name="Front. Microbiol.">
        <title>High frequency of phylogenetically diverse reductive dehalogenase-homologous genes in deep subseafloor sedimentary metagenomes.</title>
        <authorList>
            <person name="Kawai M."/>
            <person name="Futagami T."/>
            <person name="Toyoda A."/>
            <person name="Takaki Y."/>
            <person name="Nishi S."/>
            <person name="Hori S."/>
            <person name="Arai W."/>
            <person name="Tsubouchi T."/>
            <person name="Morono Y."/>
            <person name="Uchiyama I."/>
            <person name="Ito T."/>
            <person name="Fujiyama A."/>
            <person name="Inagaki F."/>
            <person name="Takami H."/>
        </authorList>
    </citation>
    <scope>NUCLEOTIDE SEQUENCE</scope>
    <source>
        <strain evidence="1">Expedition CK06-06</strain>
    </source>
</reference>
<evidence type="ECO:0000313" key="1">
    <source>
        <dbReference type="EMBL" id="GAH37804.1"/>
    </source>
</evidence>
<dbReference type="GO" id="GO:0030001">
    <property type="term" value="P:metal ion transport"/>
    <property type="evidence" value="ECO:0007669"/>
    <property type="project" value="InterPro"/>
</dbReference>
<comment type="caution">
    <text evidence="1">The sequence shown here is derived from an EMBL/GenBank/DDBJ whole genome shotgun (WGS) entry which is preliminary data.</text>
</comment>
<dbReference type="SUPFAM" id="SSF53807">
    <property type="entry name" value="Helical backbone' metal receptor"/>
    <property type="match status" value="1"/>
</dbReference>
<sequence length="116" mass="12563">MAGSSLIAGVAQDIAGDKLEIHNLIPPGMCPGHYDVKPSDVETLANSKAFIIHNWQQDKANITGLIEAADNPELIVKVIDVPDAPMVPEVQSEAIDKIAQALSEIDLANSEYYQRR</sequence>
<proteinExistence type="predicted"/>
<organism evidence="1">
    <name type="scientific">marine sediment metagenome</name>
    <dbReference type="NCBI Taxonomy" id="412755"/>
    <lineage>
        <taxon>unclassified sequences</taxon>
        <taxon>metagenomes</taxon>
        <taxon>ecological metagenomes</taxon>
    </lineage>
</organism>
<gene>
    <name evidence="1" type="ORF">S03H2_10802</name>
</gene>
<name>X1G8A5_9ZZZZ</name>
<accession>X1G8A5</accession>
<protein>
    <submittedName>
        <fullName evidence="1">Uncharacterized protein</fullName>
    </submittedName>
</protein>
<feature type="non-terminal residue" evidence="1">
    <location>
        <position position="116"/>
    </location>
</feature>
<dbReference type="Gene3D" id="3.40.50.1980">
    <property type="entry name" value="Nitrogenase molybdenum iron protein domain"/>
    <property type="match status" value="1"/>
</dbReference>